<feature type="region of interest" description="Disordered" evidence="4">
    <location>
        <begin position="70"/>
        <end position="140"/>
    </location>
</feature>
<feature type="region of interest" description="Disordered" evidence="4">
    <location>
        <begin position="195"/>
        <end position="247"/>
    </location>
</feature>
<dbReference type="PANTHER" id="PTHR34997:SF1">
    <property type="entry name" value="PEPTIDOGLYCAN-BINDING LYSIN DOMAIN"/>
    <property type="match status" value="1"/>
</dbReference>
<dbReference type="SMART" id="SM00257">
    <property type="entry name" value="LysM"/>
    <property type="match status" value="1"/>
</dbReference>
<evidence type="ECO:0000313" key="6">
    <source>
        <dbReference type="EMBL" id="KAK8120785.1"/>
    </source>
</evidence>
<feature type="compositionally biased region" description="Low complexity" evidence="4">
    <location>
        <begin position="110"/>
        <end position="138"/>
    </location>
</feature>
<evidence type="ECO:0000259" key="5">
    <source>
        <dbReference type="PROSITE" id="PS51782"/>
    </source>
</evidence>
<dbReference type="PROSITE" id="PS51782">
    <property type="entry name" value="LYSM"/>
    <property type="match status" value="1"/>
</dbReference>
<dbReference type="CDD" id="cd00118">
    <property type="entry name" value="LysM"/>
    <property type="match status" value="2"/>
</dbReference>
<dbReference type="Pfam" id="PF01476">
    <property type="entry name" value="LysM"/>
    <property type="match status" value="2"/>
</dbReference>
<evidence type="ECO:0000256" key="1">
    <source>
        <dbReference type="ARBA" id="ARBA00022669"/>
    </source>
</evidence>
<dbReference type="InterPro" id="IPR052210">
    <property type="entry name" value="LysM1-like"/>
</dbReference>
<dbReference type="InterPro" id="IPR018392">
    <property type="entry name" value="LysM"/>
</dbReference>
<comment type="similarity">
    <text evidence="3">Belongs to the secreted LysM effector family.</text>
</comment>
<dbReference type="SUPFAM" id="SSF54106">
    <property type="entry name" value="LysM domain"/>
    <property type="match status" value="1"/>
</dbReference>
<feature type="domain" description="LysM" evidence="5">
    <location>
        <begin position="13"/>
        <end position="59"/>
    </location>
</feature>
<feature type="compositionally biased region" description="Low complexity" evidence="4">
    <location>
        <begin position="70"/>
        <end position="87"/>
    </location>
</feature>
<organism evidence="6 7">
    <name type="scientific">Apiospora kogelbergensis</name>
    <dbReference type="NCBI Taxonomy" id="1337665"/>
    <lineage>
        <taxon>Eukaryota</taxon>
        <taxon>Fungi</taxon>
        <taxon>Dikarya</taxon>
        <taxon>Ascomycota</taxon>
        <taxon>Pezizomycotina</taxon>
        <taxon>Sordariomycetes</taxon>
        <taxon>Xylariomycetidae</taxon>
        <taxon>Amphisphaeriales</taxon>
        <taxon>Apiosporaceae</taxon>
        <taxon>Apiospora</taxon>
    </lineage>
</organism>
<evidence type="ECO:0000256" key="2">
    <source>
        <dbReference type="ARBA" id="ARBA00023026"/>
    </source>
</evidence>
<keyword evidence="7" id="KW-1185">Reference proteome</keyword>
<evidence type="ECO:0000256" key="3">
    <source>
        <dbReference type="ARBA" id="ARBA00044955"/>
    </source>
</evidence>
<dbReference type="Gene3D" id="3.10.350.10">
    <property type="entry name" value="LysM domain"/>
    <property type="match status" value="2"/>
</dbReference>
<feature type="compositionally biased region" description="Low complexity" evidence="4">
    <location>
        <begin position="236"/>
        <end position="245"/>
    </location>
</feature>
<dbReference type="GO" id="GO:0008061">
    <property type="term" value="F:chitin binding"/>
    <property type="evidence" value="ECO:0007669"/>
    <property type="project" value="UniProtKB-KW"/>
</dbReference>
<evidence type="ECO:0000256" key="4">
    <source>
        <dbReference type="SAM" id="MobiDB-lite"/>
    </source>
</evidence>
<dbReference type="EMBL" id="JAQQWP010000004">
    <property type="protein sequence ID" value="KAK8120785.1"/>
    <property type="molecule type" value="Genomic_DNA"/>
</dbReference>
<dbReference type="PANTHER" id="PTHR34997">
    <property type="entry name" value="AM15"/>
    <property type="match status" value="1"/>
</dbReference>
<reference evidence="6 7" key="1">
    <citation type="submission" date="2023-01" db="EMBL/GenBank/DDBJ databases">
        <title>Analysis of 21 Apiospora genomes using comparative genomics revels a genus with tremendous synthesis potential of carbohydrate active enzymes and secondary metabolites.</title>
        <authorList>
            <person name="Sorensen T."/>
        </authorList>
    </citation>
    <scope>NUCLEOTIDE SEQUENCE [LARGE SCALE GENOMIC DNA]</scope>
    <source>
        <strain evidence="6 7">CBS 117206</strain>
    </source>
</reference>
<dbReference type="InterPro" id="IPR036779">
    <property type="entry name" value="LysM_dom_sf"/>
</dbReference>
<dbReference type="Proteomes" id="UP001392437">
    <property type="component" value="Unassembled WGS sequence"/>
</dbReference>
<comment type="caution">
    <text evidence="6">The sequence shown here is derived from an EMBL/GenBank/DDBJ whole genome shotgun (WGS) entry which is preliminary data.</text>
</comment>
<keyword evidence="1" id="KW-0147">Chitin-binding</keyword>
<name>A0AAW0R0Q9_9PEZI</name>
<sequence>MPTPSAPCDASYSSYTVKEGDTLDEIAFAHDLTLAGILAANPQLNNNTKLIYTGRMICLPMSAMTATVATQTDSSSTQDTSSVAATSESPDISEQPPTHIPTPAPASTEGSSSVADPSSSSRTSTTGTNTTTAANNGSCGLNHTVIPGDTCHDTWTKYSLTQDEFLILNPSLSMHPDGYCGMEVGDVVCVAARSSGVRGNSPSDDDPGSSSDRPSKSALGGLVVIPITNADEKTTAEPTSPATATGDSRWLLRWLPVTFQTSVARETNDE</sequence>
<gene>
    <name evidence="6" type="ORF">PG999_004905</name>
</gene>
<accession>A0AAW0R0Q9</accession>
<evidence type="ECO:0000313" key="7">
    <source>
        <dbReference type="Proteomes" id="UP001392437"/>
    </source>
</evidence>
<dbReference type="AlphaFoldDB" id="A0AAW0R0Q9"/>
<proteinExistence type="inferred from homology"/>
<keyword evidence="2" id="KW-0843">Virulence</keyword>
<protein>
    <recommendedName>
        <fullName evidence="5">LysM domain-containing protein</fullName>
    </recommendedName>
</protein>